<dbReference type="RefSeq" id="WP_146813449.1">
    <property type="nucleotide sequence ID" value="NZ_BJYA01000001.1"/>
</dbReference>
<evidence type="ECO:0000313" key="2">
    <source>
        <dbReference type="EMBL" id="GEN44398.1"/>
    </source>
</evidence>
<accession>A0A511W208</accession>
<protein>
    <recommendedName>
        <fullName evidence="4">Cytochrome-c oxidase</fullName>
    </recommendedName>
</protein>
<feature type="transmembrane region" description="Helical" evidence="1">
    <location>
        <begin position="70"/>
        <end position="88"/>
    </location>
</feature>
<comment type="caution">
    <text evidence="2">The sequence shown here is derived from an EMBL/GenBank/DDBJ whole genome shotgun (WGS) entry which is preliminary data.</text>
</comment>
<keyword evidence="1" id="KW-1133">Transmembrane helix</keyword>
<evidence type="ECO:0000256" key="1">
    <source>
        <dbReference type="SAM" id="Phobius"/>
    </source>
</evidence>
<proteinExistence type="predicted"/>
<feature type="transmembrane region" description="Helical" evidence="1">
    <location>
        <begin position="100"/>
        <end position="122"/>
    </location>
</feature>
<keyword evidence="1" id="KW-0812">Transmembrane</keyword>
<gene>
    <name evidence="2" type="ORF">AHA02nite_01740</name>
</gene>
<name>A0A511W208_9BACI</name>
<reference evidence="2 3" key="1">
    <citation type="submission" date="2019-07" db="EMBL/GenBank/DDBJ databases">
        <title>Whole genome shotgun sequence of Alkalibacillus haloalkaliphilus NBRC 103110.</title>
        <authorList>
            <person name="Hosoyama A."/>
            <person name="Uohara A."/>
            <person name="Ohji S."/>
            <person name="Ichikawa N."/>
        </authorList>
    </citation>
    <scope>NUCLEOTIDE SEQUENCE [LARGE SCALE GENOMIC DNA]</scope>
    <source>
        <strain evidence="2 3">NBRC 103110</strain>
    </source>
</reference>
<keyword evidence="3" id="KW-1185">Reference proteome</keyword>
<sequence>MNYSKTLLRLSAIFAAVGAFIGSHMAGSGGYEFQTVHAHILLVGWLTLFAWAIFYKVYDPSPSLLTTSHVWTGIIGAFGLTIGMWLYYVRPFPLPDLFVTIFFIAGGTILLISFFLFVLVTFRKVD</sequence>
<feature type="transmembrane region" description="Helical" evidence="1">
    <location>
        <begin position="36"/>
        <end position="58"/>
    </location>
</feature>
<organism evidence="2 3">
    <name type="scientific">Alkalibacillus haloalkaliphilus</name>
    <dbReference type="NCBI Taxonomy" id="94136"/>
    <lineage>
        <taxon>Bacteria</taxon>
        <taxon>Bacillati</taxon>
        <taxon>Bacillota</taxon>
        <taxon>Bacilli</taxon>
        <taxon>Bacillales</taxon>
        <taxon>Bacillaceae</taxon>
        <taxon>Alkalibacillus</taxon>
    </lineage>
</organism>
<dbReference type="OrthoDB" id="2452746at2"/>
<evidence type="ECO:0000313" key="3">
    <source>
        <dbReference type="Proteomes" id="UP000321440"/>
    </source>
</evidence>
<dbReference type="AlphaFoldDB" id="A0A511W208"/>
<dbReference type="Proteomes" id="UP000321440">
    <property type="component" value="Unassembled WGS sequence"/>
</dbReference>
<keyword evidence="1" id="KW-0472">Membrane</keyword>
<evidence type="ECO:0008006" key="4">
    <source>
        <dbReference type="Google" id="ProtNLM"/>
    </source>
</evidence>
<dbReference type="EMBL" id="BJYA01000001">
    <property type="protein sequence ID" value="GEN44398.1"/>
    <property type="molecule type" value="Genomic_DNA"/>
</dbReference>